<dbReference type="SUPFAM" id="SSF54909">
    <property type="entry name" value="Dimeric alpha+beta barrel"/>
    <property type="match status" value="1"/>
</dbReference>
<dbReference type="Proteomes" id="UP001522868">
    <property type="component" value="Unassembled WGS sequence"/>
</dbReference>
<gene>
    <name evidence="1" type="ORF">M1O15_15140</name>
</gene>
<reference evidence="1 2" key="1">
    <citation type="submission" date="2022-04" db="EMBL/GenBank/DDBJ databases">
        <title>Streptomyces sp. nov. LCR6-01 isolated from Lichen of Dirinaria sp.</title>
        <authorList>
            <person name="Kanchanasin P."/>
            <person name="Tanasupawat S."/>
            <person name="Phongsopitanun W."/>
        </authorList>
    </citation>
    <scope>NUCLEOTIDE SEQUENCE [LARGE SCALE GENOMIC DNA]</scope>
    <source>
        <strain evidence="1 2">LCR6-01</strain>
    </source>
</reference>
<protein>
    <recommendedName>
        <fullName evidence="3">Cyclase</fullName>
    </recommendedName>
</protein>
<evidence type="ECO:0000313" key="2">
    <source>
        <dbReference type="Proteomes" id="UP001522868"/>
    </source>
</evidence>
<sequence>MTTLHIEHAVTDYAEWKAVFDRFGDFRREGGVRGYRVLRPVDDQRYVVIDVDFDDAATAEGFLALLRTRVWGSEGGNQAVASPPRAAVLNHVDAGGPGD</sequence>
<name>A0ABT0IBM9_9ACTN</name>
<evidence type="ECO:0000313" key="1">
    <source>
        <dbReference type="EMBL" id="MCK8678700.1"/>
    </source>
</evidence>
<keyword evidence="2" id="KW-1185">Reference proteome</keyword>
<dbReference type="InterPro" id="IPR011008">
    <property type="entry name" value="Dimeric_a/b-barrel"/>
</dbReference>
<dbReference type="RefSeq" id="WP_248634348.1">
    <property type="nucleotide sequence ID" value="NZ_JALPTH010000013.1"/>
</dbReference>
<evidence type="ECO:0008006" key="3">
    <source>
        <dbReference type="Google" id="ProtNLM"/>
    </source>
</evidence>
<organism evidence="1 2">
    <name type="scientific">Streptomyces lichenis</name>
    <dbReference type="NCBI Taxonomy" id="2306967"/>
    <lineage>
        <taxon>Bacteria</taxon>
        <taxon>Bacillati</taxon>
        <taxon>Actinomycetota</taxon>
        <taxon>Actinomycetes</taxon>
        <taxon>Kitasatosporales</taxon>
        <taxon>Streptomycetaceae</taxon>
        <taxon>Streptomyces</taxon>
    </lineage>
</organism>
<accession>A0ABT0IBM9</accession>
<proteinExistence type="predicted"/>
<comment type="caution">
    <text evidence="1">The sequence shown here is derived from an EMBL/GenBank/DDBJ whole genome shotgun (WGS) entry which is preliminary data.</text>
</comment>
<dbReference type="EMBL" id="JALPTH010000013">
    <property type="protein sequence ID" value="MCK8678700.1"/>
    <property type="molecule type" value="Genomic_DNA"/>
</dbReference>